<evidence type="ECO:0000259" key="2">
    <source>
        <dbReference type="Pfam" id="PF12973"/>
    </source>
</evidence>
<dbReference type="Pfam" id="PF12973">
    <property type="entry name" value="Cupin_7"/>
    <property type="match status" value="1"/>
</dbReference>
<comment type="caution">
    <text evidence="3">The sequence shown here is derived from an EMBL/GenBank/DDBJ whole genome shotgun (WGS) entry which is preliminary data.</text>
</comment>
<dbReference type="RefSeq" id="WP_345639800.1">
    <property type="nucleotide sequence ID" value="NZ_BAABEP010000001.1"/>
</dbReference>
<evidence type="ECO:0000313" key="3">
    <source>
        <dbReference type="EMBL" id="GAA3707141.1"/>
    </source>
</evidence>
<dbReference type="Proteomes" id="UP001499884">
    <property type="component" value="Unassembled WGS sequence"/>
</dbReference>
<keyword evidence="4" id="KW-1185">Reference proteome</keyword>
<sequence>MKSEHEFFDTSTQEWTPAEGSPGVTERVLARGESEAELTRLARWAPGLDTSAAGVIRHAYVEEVYLLEGELEDLTLGRTFGAGHFASRPPGMPHGPYRTATGCVMLEIRHPAR</sequence>
<reference evidence="4" key="1">
    <citation type="journal article" date="2019" name="Int. J. Syst. Evol. Microbiol.">
        <title>The Global Catalogue of Microorganisms (GCM) 10K type strain sequencing project: providing services to taxonomists for standard genome sequencing and annotation.</title>
        <authorList>
            <consortium name="The Broad Institute Genomics Platform"/>
            <consortium name="The Broad Institute Genome Sequencing Center for Infectious Disease"/>
            <person name="Wu L."/>
            <person name="Ma J."/>
        </authorList>
    </citation>
    <scope>NUCLEOTIDE SEQUENCE [LARGE SCALE GENOMIC DNA]</scope>
    <source>
        <strain evidence="4">JCM 30846</strain>
    </source>
</reference>
<dbReference type="SUPFAM" id="SSF51182">
    <property type="entry name" value="RmlC-like cupins"/>
    <property type="match status" value="1"/>
</dbReference>
<dbReference type="EMBL" id="BAABEP010000001">
    <property type="protein sequence ID" value="GAA3707141.1"/>
    <property type="molecule type" value="Genomic_DNA"/>
</dbReference>
<dbReference type="InterPro" id="IPR014710">
    <property type="entry name" value="RmlC-like_jellyroll"/>
</dbReference>
<name>A0ABP7DRS9_9ACTN</name>
<evidence type="ECO:0000313" key="4">
    <source>
        <dbReference type="Proteomes" id="UP001499884"/>
    </source>
</evidence>
<gene>
    <name evidence="3" type="ORF">GCM10023082_01430</name>
</gene>
<feature type="region of interest" description="Disordered" evidence="1">
    <location>
        <begin position="1"/>
        <end position="25"/>
    </location>
</feature>
<dbReference type="Gene3D" id="2.60.120.10">
    <property type="entry name" value="Jelly Rolls"/>
    <property type="match status" value="1"/>
</dbReference>
<protein>
    <recommendedName>
        <fullName evidence="2">ChrR-like cupin domain-containing protein</fullName>
    </recommendedName>
</protein>
<dbReference type="InterPro" id="IPR011051">
    <property type="entry name" value="RmlC_Cupin_sf"/>
</dbReference>
<organism evidence="3 4">
    <name type="scientific">Streptomyces tremellae</name>
    <dbReference type="NCBI Taxonomy" id="1124239"/>
    <lineage>
        <taxon>Bacteria</taxon>
        <taxon>Bacillati</taxon>
        <taxon>Actinomycetota</taxon>
        <taxon>Actinomycetes</taxon>
        <taxon>Kitasatosporales</taxon>
        <taxon>Streptomycetaceae</taxon>
        <taxon>Streptomyces</taxon>
    </lineage>
</organism>
<evidence type="ECO:0000256" key="1">
    <source>
        <dbReference type="SAM" id="MobiDB-lite"/>
    </source>
</evidence>
<dbReference type="InterPro" id="IPR025979">
    <property type="entry name" value="ChrR-like_cupin_dom"/>
</dbReference>
<feature type="domain" description="ChrR-like cupin" evidence="2">
    <location>
        <begin position="5"/>
        <end position="106"/>
    </location>
</feature>
<proteinExistence type="predicted"/>
<accession>A0ABP7DRS9</accession>